<dbReference type="InterPro" id="IPR005135">
    <property type="entry name" value="Endo/exonuclease/phosphatase"/>
</dbReference>
<reference evidence="2" key="1">
    <citation type="journal article" date="2020" name="mSystems">
        <title>Genome- and Community-Level Interaction Insights into Carbon Utilization and Element Cycling Functions of Hydrothermarchaeota in Hydrothermal Sediment.</title>
        <authorList>
            <person name="Zhou Z."/>
            <person name="Liu Y."/>
            <person name="Xu W."/>
            <person name="Pan J."/>
            <person name="Luo Z.H."/>
            <person name="Li M."/>
        </authorList>
    </citation>
    <scope>NUCLEOTIDE SEQUENCE [LARGE SCALE GENOMIC DNA]</scope>
    <source>
        <strain evidence="2">SpSt-776</strain>
    </source>
</reference>
<accession>A0A7C3WTA0</accession>
<dbReference type="CDD" id="cd09083">
    <property type="entry name" value="EEP-1"/>
    <property type="match status" value="1"/>
</dbReference>
<keyword evidence="2" id="KW-0255">Endonuclease</keyword>
<dbReference type="GO" id="GO:0004519">
    <property type="term" value="F:endonuclease activity"/>
    <property type="evidence" value="ECO:0007669"/>
    <property type="project" value="UniProtKB-KW"/>
</dbReference>
<evidence type="ECO:0000259" key="1">
    <source>
        <dbReference type="Pfam" id="PF03372"/>
    </source>
</evidence>
<dbReference type="InterPro" id="IPR036691">
    <property type="entry name" value="Endo/exonu/phosph_ase_sf"/>
</dbReference>
<dbReference type="Pfam" id="PF03372">
    <property type="entry name" value="Exo_endo_phos"/>
    <property type="match status" value="1"/>
</dbReference>
<dbReference type="GO" id="GO:0000175">
    <property type="term" value="F:3'-5'-RNA exonuclease activity"/>
    <property type="evidence" value="ECO:0007669"/>
    <property type="project" value="TreeGrafter"/>
</dbReference>
<sequence length="257" mass="29924">MRSPSVRIMTFNLRFANPQDGANRWEFRKDLVVETILVSSPDLLGTQEGTVPQLEFLTEHLTGYQPLVEHREVDRTCQYPTIFYRKQAFITGASGEFWLSETPEVHRSISWDSAFPRLVTYGLFREIGRELWFYFANTHLDHISAQARFHGSRLIREFLLRQGKPVILVGDFNEPPDAAVYQQFIGPGSLLTDTWRVLHPGEEIPTQHQFNGQPRGSRIDWILVTPPFRVRKAQIITYNRQGRYPSDHFPYLAEVEY</sequence>
<gene>
    <name evidence="2" type="ORF">ENV62_05830</name>
</gene>
<organism evidence="2">
    <name type="scientific">Desulfobacca acetoxidans</name>
    <dbReference type="NCBI Taxonomy" id="60893"/>
    <lineage>
        <taxon>Bacteria</taxon>
        <taxon>Pseudomonadati</taxon>
        <taxon>Thermodesulfobacteriota</taxon>
        <taxon>Desulfobaccia</taxon>
        <taxon>Desulfobaccales</taxon>
        <taxon>Desulfobaccaceae</taxon>
        <taxon>Desulfobacca</taxon>
    </lineage>
</organism>
<dbReference type="Gene3D" id="3.60.10.10">
    <property type="entry name" value="Endonuclease/exonuclease/phosphatase"/>
    <property type="match status" value="1"/>
</dbReference>
<dbReference type="PANTHER" id="PTHR12121:SF36">
    <property type="entry name" value="ENDONUCLEASE_EXONUCLEASE_PHOSPHATASE DOMAIN-CONTAINING PROTEIN"/>
    <property type="match status" value="1"/>
</dbReference>
<comment type="caution">
    <text evidence="2">The sequence shown here is derived from an EMBL/GenBank/DDBJ whole genome shotgun (WGS) entry which is preliminary data.</text>
</comment>
<keyword evidence="2" id="KW-0540">Nuclease</keyword>
<dbReference type="AlphaFoldDB" id="A0A7C3WTA0"/>
<dbReference type="PANTHER" id="PTHR12121">
    <property type="entry name" value="CARBON CATABOLITE REPRESSOR PROTEIN 4"/>
    <property type="match status" value="1"/>
</dbReference>
<keyword evidence="2" id="KW-0269">Exonuclease</keyword>
<dbReference type="SUPFAM" id="SSF56219">
    <property type="entry name" value="DNase I-like"/>
    <property type="match status" value="1"/>
</dbReference>
<dbReference type="InterPro" id="IPR050410">
    <property type="entry name" value="CCR4/nocturin_mRNA_transcr"/>
</dbReference>
<name>A0A7C3WTA0_9BACT</name>
<proteinExistence type="predicted"/>
<feature type="domain" description="Endonuclease/exonuclease/phosphatase" evidence="1">
    <location>
        <begin position="9"/>
        <end position="248"/>
    </location>
</feature>
<evidence type="ECO:0000313" key="2">
    <source>
        <dbReference type="EMBL" id="HGB14737.1"/>
    </source>
</evidence>
<protein>
    <submittedName>
        <fullName evidence="2">Endonuclease/exonuclease/phosphatase family protein</fullName>
    </submittedName>
</protein>
<dbReference type="EMBL" id="DTHB01000043">
    <property type="protein sequence ID" value="HGB14737.1"/>
    <property type="molecule type" value="Genomic_DNA"/>
</dbReference>
<keyword evidence="2" id="KW-0378">Hydrolase</keyword>